<gene>
    <name evidence="1" type="ORF">NVS89_22500</name>
</gene>
<protein>
    <submittedName>
        <fullName evidence="1">Uncharacterized protein</fullName>
    </submittedName>
</protein>
<dbReference type="RefSeq" id="WP_258735022.1">
    <property type="nucleotide sequence ID" value="NZ_JANTHZ010000015.1"/>
</dbReference>
<accession>A0A9X2PKR6</accession>
<comment type="caution">
    <text evidence="1">The sequence shown here is derived from an EMBL/GenBank/DDBJ whole genome shotgun (WGS) entry which is preliminary data.</text>
</comment>
<reference evidence="1" key="1">
    <citation type="submission" date="2022-08" db="EMBL/GenBank/DDBJ databases">
        <authorList>
            <person name="Li F."/>
        </authorList>
    </citation>
    <scope>NUCLEOTIDE SEQUENCE</scope>
    <source>
        <strain evidence="1">MQZ15Z-1</strain>
    </source>
</reference>
<name>A0A9X2PKR6_9HYPH</name>
<organism evidence="1 2">
    <name type="scientific">Ancylobacter mangrovi</name>
    <dbReference type="NCBI Taxonomy" id="2972472"/>
    <lineage>
        <taxon>Bacteria</taxon>
        <taxon>Pseudomonadati</taxon>
        <taxon>Pseudomonadota</taxon>
        <taxon>Alphaproteobacteria</taxon>
        <taxon>Hyphomicrobiales</taxon>
        <taxon>Xanthobacteraceae</taxon>
        <taxon>Ancylobacter</taxon>
    </lineage>
</organism>
<sequence>MARVSTRVEPIDRNIVLAIRKGEDPAQRGARLAAFARQALAEAQEINRQATGAVPPHETFVDGRQGAPLESVKPDGVIVFEFDLLGDLFEWVGEMLVKHSPVRTGRYSDSHLFFADGVQVDPGAALPSAEEYVFINVQPYARKIERGLSPQAPEGVYEAVAAMARARFGNLAHIRFSYRSFQEGGIVAYIPVGAPATRDRRGRFVSGAGVSEARNREHATRQPAVVIQMR</sequence>
<evidence type="ECO:0000313" key="2">
    <source>
        <dbReference type="Proteomes" id="UP001151088"/>
    </source>
</evidence>
<keyword evidence="2" id="KW-1185">Reference proteome</keyword>
<dbReference type="EMBL" id="JANTHZ010000015">
    <property type="protein sequence ID" value="MCS0497865.1"/>
    <property type="molecule type" value="Genomic_DNA"/>
</dbReference>
<proteinExistence type="predicted"/>
<dbReference type="AlphaFoldDB" id="A0A9X2PKR6"/>
<evidence type="ECO:0000313" key="1">
    <source>
        <dbReference type="EMBL" id="MCS0497865.1"/>
    </source>
</evidence>
<dbReference type="Proteomes" id="UP001151088">
    <property type="component" value="Unassembled WGS sequence"/>
</dbReference>